<dbReference type="AlphaFoldDB" id="A0AAV6ZGA8"/>
<protein>
    <submittedName>
        <fullName evidence="1">Uncharacterized protein</fullName>
    </submittedName>
</protein>
<evidence type="ECO:0000313" key="2">
    <source>
        <dbReference type="Proteomes" id="UP000824782"/>
    </source>
</evidence>
<keyword evidence="2" id="KW-1185">Reference proteome</keyword>
<reference evidence="1" key="1">
    <citation type="thesis" date="2020" institute="ProQuest LLC" country="789 East Eisenhower Parkway, Ann Arbor, MI, USA">
        <title>Comparative Genomics and Chromosome Evolution.</title>
        <authorList>
            <person name="Mudd A.B."/>
        </authorList>
    </citation>
    <scope>NUCLEOTIDE SEQUENCE</scope>
    <source>
        <strain evidence="1">237g6f4</strain>
        <tissue evidence="1">Blood</tissue>
    </source>
</reference>
<dbReference type="EMBL" id="WNYA01001100">
    <property type="protein sequence ID" value="KAG8546390.1"/>
    <property type="molecule type" value="Genomic_DNA"/>
</dbReference>
<proteinExistence type="predicted"/>
<dbReference type="Proteomes" id="UP000824782">
    <property type="component" value="Unassembled WGS sequence"/>
</dbReference>
<gene>
    <name evidence="1" type="ORF">GDO81_019019</name>
</gene>
<evidence type="ECO:0000313" key="1">
    <source>
        <dbReference type="EMBL" id="KAG8546390.1"/>
    </source>
</evidence>
<sequence length="50" mass="6062">MAYKKWCMRLHPRGNAGCGRNWPTLSRGGKHKPGLYTWIEETWMHVRYYH</sequence>
<organism evidence="1 2">
    <name type="scientific">Engystomops pustulosus</name>
    <name type="common">Tungara frog</name>
    <name type="synonym">Physalaemus pustulosus</name>
    <dbReference type="NCBI Taxonomy" id="76066"/>
    <lineage>
        <taxon>Eukaryota</taxon>
        <taxon>Metazoa</taxon>
        <taxon>Chordata</taxon>
        <taxon>Craniata</taxon>
        <taxon>Vertebrata</taxon>
        <taxon>Euteleostomi</taxon>
        <taxon>Amphibia</taxon>
        <taxon>Batrachia</taxon>
        <taxon>Anura</taxon>
        <taxon>Neobatrachia</taxon>
        <taxon>Hyloidea</taxon>
        <taxon>Leptodactylidae</taxon>
        <taxon>Leiuperinae</taxon>
        <taxon>Engystomops</taxon>
    </lineage>
</organism>
<comment type="caution">
    <text evidence="1">The sequence shown here is derived from an EMBL/GenBank/DDBJ whole genome shotgun (WGS) entry which is preliminary data.</text>
</comment>
<accession>A0AAV6ZGA8</accession>
<name>A0AAV6ZGA8_ENGPU</name>